<comment type="caution">
    <text evidence="1">The sequence shown here is derived from an EMBL/GenBank/DDBJ whole genome shotgun (WGS) entry which is preliminary data.</text>
</comment>
<proteinExistence type="predicted"/>
<dbReference type="RefSeq" id="WP_380869613.1">
    <property type="nucleotide sequence ID" value="NZ_JBHUMA010000006.1"/>
</dbReference>
<name>A0ABW5NKB5_9SPHI</name>
<keyword evidence="2" id="KW-1185">Reference proteome</keyword>
<protein>
    <submittedName>
        <fullName evidence="1">Uncharacterized protein</fullName>
    </submittedName>
</protein>
<sequence length="304" mass="35975">MSKSIIIYIVIFGMVSLSVKAQKKFLMLDSLTEKYSIKHYTLKTDSFYFVKGDIELYNIMPSKKGSFALISVLPVQTYTDLWEKVNFEDIPENEVINPKSYRDYLERPLLWEKDRAPRLDLKLIKKVDGAYYISRFCLVEYFILAHHGSELNTPRHVINTGQSLMSIREMEVVFKKNFPDHSFIMTSFFTKNFPSVMIPYGSNDYMRIYLSKVYQIHGEKAYQFWTYAPWNKSDGFAEERGIDRFLYIPEKGIVGGSYDFYFKYFSTVRTLNYHLEKRKLSELDTNQMLENILEERIMVAEELK</sequence>
<evidence type="ECO:0000313" key="2">
    <source>
        <dbReference type="Proteomes" id="UP001597393"/>
    </source>
</evidence>
<dbReference type="Proteomes" id="UP001597393">
    <property type="component" value="Unassembled WGS sequence"/>
</dbReference>
<reference evidence="2" key="1">
    <citation type="journal article" date="2019" name="Int. J. Syst. Evol. Microbiol.">
        <title>The Global Catalogue of Microorganisms (GCM) 10K type strain sequencing project: providing services to taxonomists for standard genome sequencing and annotation.</title>
        <authorList>
            <consortium name="The Broad Institute Genomics Platform"/>
            <consortium name="The Broad Institute Genome Sequencing Center for Infectious Disease"/>
            <person name="Wu L."/>
            <person name="Ma J."/>
        </authorList>
    </citation>
    <scope>NUCLEOTIDE SEQUENCE [LARGE SCALE GENOMIC DNA]</scope>
    <source>
        <strain evidence="2">KCTC 42248</strain>
    </source>
</reference>
<dbReference type="EMBL" id="JBHUMA010000006">
    <property type="protein sequence ID" value="MFD2599487.1"/>
    <property type="molecule type" value="Genomic_DNA"/>
</dbReference>
<accession>A0ABW5NKB5</accession>
<organism evidence="1 2">
    <name type="scientific">Sphingobacterium corticis</name>
    <dbReference type="NCBI Taxonomy" id="1812823"/>
    <lineage>
        <taxon>Bacteria</taxon>
        <taxon>Pseudomonadati</taxon>
        <taxon>Bacteroidota</taxon>
        <taxon>Sphingobacteriia</taxon>
        <taxon>Sphingobacteriales</taxon>
        <taxon>Sphingobacteriaceae</taxon>
        <taxon>Sphingobacterium</taxon>
    </lineage>
</organism>
<gene>
    <name evidence="1" type="ORF">ACFSQ3_11035</name>
</gene>
<evidence type="ECO:0000313" key="1">
    <source>
        <dbReference type="EMBL" id="MFD2599487.1"/>
    </source>
</evidence>